<dbReference type="AlphaFoldDB" id="A0A3R5Q266"/>
<keyword evidence="3" id="KW-1185">Reference proteome</keyword>
<name>A0A3R5Q266_MYTGA</name>
<feature type="non-terminal residue" evidence="2">
    <location>
        <position position="85"/>
    </location>
</feature>
<evidence type="ECO:0000313" key="2">
    <source>
        <dbReference type="EMBL" id="OPL20635.1"/>
    </source>
</evidence>
<proteinExistence type="predicted"/>
<sequence>LTLSCGANVEFLPYLVDTNSVPVVVENSTLPQDMCMHPEKGMSLYYQLKKRLIELQKENIAHQKERFLNDLRKARQSYKGEELVK</sequence>
<dbReference type="EMBL" id="KV603461">
    <property type="protein sequence ID" value="OPL20635.1"/>
    <property type="molecule type" value="Genomic_DNA"/>
</dbReference>
<feature type="non-terminal residue" evidence="2">
    <location>
        <position position="1"/>
    </location>
</feature>
<gene>
    <name evidence="2" type="ORF">AM593_04023</name>
</gene>
<reference evidence="2 3" key="1">
    <citation type="journal article" date="2016" name="PLoS ONE">
        <title>A First Insight into the Genome of the Filter-Feeder Mussel Mytilus galloprovincialis.</title>
        <authorList>
            <person name="Murgarella M."/>
            <person name="Puiu D."/>
            <person name="Novoa B."/>
            <person name="Figueras A."/>
            <person name="Posada D."/>
            <person name="Canchaya C."/>
        </authorList>
    </citation>
    <scope>NUCLEOTIDE SEQUENCE [LARGE SCALE GENOMIC DNA]</scope>
    <source>
        <tissue evidence="2">Muscle</tissue>
    </source>
</reference>
<dbReference type="InterPro" id="IPR025136">
    <property type="entry name" value="MAP3K_TRAF-bd"/>
</dbReference>
<dbReference type="Pfam" id="PF13281">
    <property type="entry name" value="MAP3K_TRAF_bd"/>
    <property type="match status" value="1"/>
</dbReference>
<feature type="domain" description="MAP3K TRAFs-binding" evidence="1">
    <location>
        <begin position="2"/>
        <end position="84"/>
    </location>
</feature>
<dbReference type="Proteomes" id="UP000266721">
    <property type="component" value="Unassembled WGS sequence"/>
</dbReference>
<evidence type="ECO:0000259" key="1">
    <source>
        <dbReference type="Pfam" id="PF13281"/>
    </source>
</evidence>
<evidence type="ECO:0000313" key="3">
    <source>
        <dbReference type="Proteomes" id="UP000266721"/>
    </source>
</evidence>
<protein>
    <recommendedName>
        <fullName evidence="1">MAP3K TRAFs-binding domain-containing protein</fullName>
    </recommendedName>
</protein>
<accession>A0A3R5Q266</accession>
<organism evidence="2 3">
    <name type="scientific">Mytilus galloprovincialis</name>
    <name type="common">Mediterranean mussel</name>
    <dbReference type="NCBI Taxonomy" id="29158"/>
    <lineage>
        <taxon>Eukaryota</taxon>
        <taxon>Metazoa</taxon>
        <taxon>Spiralia</taxon>
        <taxon>Lophotrochozoa</taxon>
        <taxon>Mollusca</taxon>
        <taxon>Bivalvia</taxon>
        <taxon>Autobranchia</taxon>
        <taxon>Pteriomorphia</taxon>
        <taxon>Mytilida</taxon>
        <taxon>Mytiloidea</taxon>
        <taxon>Mytilidae</taxon>
        <taxon>Mytilinae</taxon>
        <taxon>Mytilus</taxon>
    </lineage>
</organism>